<evidence type="ECO:0000313" key="2">
    <source>
        <dbReference type="EMBL" id="RIQ11088.1"/>
    </source>
</evidence>
<reference evidence="2 3" key="1">
    <citation type="submission" date="2018-09" db="EMBL/GenBank/DDBJ databases">
        <title>Isolation, diversity and antifungal activity of actinobacteria from wheat.</title>
        <authorList>
            <person name="Han C."/>
        </authorList>
    </citation>
    <scope>NUCLEOTIDE SEQUENCE [LARGE SCALE GENOMIC DNA]</scope>
    <source>
        <strain evidence="2 3">NEAU-YY265</strain>
    </source>
</reference>
<keyword evidence="3" id="KW-1185">Reference proteome</keyword>
<proteinExistence type="predicted"/>
<sequence length="71" mass="7699">MGVQELEADDFAIQREVRSESWLGLRHQGRGVSQGRLAFEQAVPADPPGMGRAGRAVRGTVGGDAMRPRPR</sequence>
<dbReference type="AlphaFoldDB" id="A0A418KGF2"/>
<name>A0A418KGF2_9ACTN</name>
<dbReference type="Proteomes" id="UP000284057">
    <property type="component" value="Unassembled WGS sequence"/>
</dbReference>
<evidence type="ECO:0000256" key="1">
    <source>
        <dbReference type="SAM" id="MobiDB-lite"/>
    </source>
</evidence>
<dbReference type="EMBL" id="QUAL01000435">
    <property type="protein sequence ID" value="RIQ11088.1"/>
    <property type="molecule type" value="Genomic_DNA"/>
</dbReference>
<accession>A0A418KGF2</accession>
<gene>
    <name evidence="2" type="ORF">DY240_30075</name>
</gene>
<protein>
    <submittedName>
        <fullName evidence="2">Uncharacterized protein</fullName>
    </submittedName>
</protein>
<feature type="region of interest" description="Disordered" evidence="1">
    <location>
        <begin position="42"/>
        <end position="71"/>
    </location>
</feature>
<organism evidence="2 3">
    <name type="scientific">Jiangella rhizosphaerae</name>
    <dbReference type="NCBI Taxonomy" id="2293569"/>
    <lineage>
        <taxon>Bacteria</taxon>
        <taxon>Bacillati</taxon>
        <taxon>Actinomycetota</taxon>
        <taxon>Actinomycetes</taxon>
        <taxon>Jiangellales</taxon>
        <taxon>Jiangellaceae</taxon>
        <taxon>Jiangella</taxon>
    </lineage>
</organism>
<comment type="caution">
    <text evidence="2">The sequence shown here is derived from an EMBL/GenBank/DDBJ whole genome shotgun (WGS) entry which is preliminary data.</text>
</comment>
<feature type="compositionally biased region" description="Low complexity" evidence="1">
    <location>
        <begin position="49"/>
        <end position="59"/>
    </location>
</feature>
<evidence type="ECO:0000313" key="3">
    <source>
        <dbReference type="Proteomes" id="UP000284057"/>
    </source>
</evidence>